<dbReference type="EMBL" id="NCKU01000651">
    <property type="protein sequence ID" value="RWS14659.1"/>
    <property type="molecule type" value="Genomic_DNA"/>
</dbReference>
<dbReference type="OrthoDB" id="10055077at2759"/>
<protein>
    <submittedName>
        <fullName evidence="2">Protein four-jointed-like protein</fullName>
    </submittedName>
</protein>
<comment type="caution">
    <text evidence="2">The sequence shown here is derived from an EMBL/GenBank/DDBJ whole genome shotgun (WGS) entry which is preliminary data.</text>
</comment>
<sequence>MRDESSARRHRLRGADYGDLYKKVINERRLQSAEKASEHSAHQSRNEKTASEKTEAFANYKYRYPVETSRLDARFGDASLNSTTTGIHDKLLLRYRLDLLSNIIEDGIYWSERLESLMPKGFGADDDLAWIKLVNTSTVVGLREGCGRMQNRLVMFEDANMSCARHRQNIDQIQGELFSFHLGRIIGISNLVPSTISFARDAIWSKVRDQIRTAKWNVNRPMVLTQFIDDLLPAYIPAIFRTRDRRLHPVQEDLASRQESDLIELMQWSDLIVFDYLTANLDRIVNNLFNQRWNREMMNKPAHNLLRSRKNGLLLFIDNESGLLHGYRLLNEYETFHRSLLDSLCVFRKKTADFVELLHKKGNVSNLLRDAAYKNGLDYQSVPFLPEKNLRLLKHRIATVYKRIRFCKSLYSPRFDEINSNER</sequence>
<name>A0A443RHA8_9ACAR</name>
<feature type="region of interest" description="Disordered" evidence="1">
    <location>
        <begin position="31"/>
        <end position="52"/>
    </location>
</feature>
<dbReference type="AlphaFoldDB" id="A0A443RHA8"/>
<keyword evidence="3" id="KW-1185">Reference proteome</keyword>
<proteinExistence type="predicted"/>
<organism evidence="2 3">
    <name type="scientific">Dinothrombium tinctorium</name>
    <dbReference type="NCBI Taxonomy" id="1965070"/>
    <lineage>
        <taxon>Eukaryota</taxon>
        <taxon>Metazoa</taxon>
        <taxon>Ecdysozoa</taxon>
        <taxon>Arthropoda</taxon>
        <taxon>Chelicerata</taxon>
        <taxon>Arachnida</taxon>
        <taxon>Acari</taxon>
        <taxon>Acariformes</taxon>
        <taxon>Trombidiformes</taxon>
        <taxon>Prostigmata</taxon>
        <taxon>Anystina</taxon>
        <taxon>Parasitengona</taxon>
        <taxon>Trombidioidea</taxon>
        <taxon>Trombidiidae</taxon>
        <taxon>Dinothrombium</taxon>
    </lineage>
</organism>
<dbReference type="GO" id="GO:0005615">
    <property type="term" value="C:extracellular space"/>
    <property type="evidence" value="ECO:0007669"/>
    <property type="project" value="TreeGrafter"/>
</dbReference>
<dbReference type="Proteomes" id="UP000285301">
    <property type="component" value="Unassembled WGS sequence"/>
</dbReference>
<evidence type="ECO:0000313" key="2">
    <source>
        <dbReference type="EMBL" id="RWS14659.1"/>
    </source>
</evidence>
<accession>A0A443RHA8</accession>
<evidence type="ECO:0000313" key="3">
    <source>
        <dbReference type="Proteomes" id="UP000285301"/>
    </source>
</evidence>
<evidence type="ECO:0000256" key="1">
    <source>
        <dbReference type="SAM" id="MobiDB-lite"/>
    </source>
</evidence>
<dbReference type="InterPro" id="IPR024868">
    <property type="entry name" value="FJX1/FJ"/>
</dbReference>
<dbReference type="PANTHER" id="PTHR13147:SF5">
    <property type="entry name" value="FOUR-JOINTED BOX PROTEIN 1"/>
    <property type="match status" value="1"/>
</dbReference>
<dbReference type="STRING" id="1965070.A0A443RHA8"/>
<reference evidence="2 3" key="1">
    <citation type="journal article" date="2018" name="Gigascience">
        <title>Genomes of trombidid mites reveal novel predicted allergens and laterally-transferred genes associated with secondary metabolism.</title>
        <authorList>
            <person name="Dong X."/>
            <person name="Chaisiri K."/>
            <person name="Xia D."/>
            <person name="Armstrong S.D."/>
            <person name="Fang Y."/>
            <person name="Donnelly M.J."/>
            <person name="Kadowaki T."/>
            <person name="McGarry J.W."/>
            <person name="Darby A.C."/>
            <person name="Makepeace B.L."/>
        </authorList>
    </citation>
    <scope>NUCLEOTIDE SEQUENCE [LARGE SCALE GENOMIC DNA]</scope>
    <source>
        <strain evidence="2">UoL-WK</strain>
    </source>
</reference>
<gene>
    <name evidence="2" type="ORF">B4U79_03961</name>
</gene>
<dbReference type="PANTHER" id="PTHR13147">
    <property type="entry name" value="FOUR-JOINTED BOX PROTEIN 1"/>
    <property type="match status" value="1"/>
</dbReference>
<dbReference type="GO" id="GO:0007267">
    <property type="term" value="P:cell-cell signaling"/>
    <property type="evidence" value="ECO:0007669"/>
    <property type="project" value="TreeGrafter"/>
</dbReference>
<dbReference type="PRINTS" id="PR02072">
    <property type="entry name" value="4JOINTEDBOX1"/>
</dbReference>